<feature type="non-terminal residue" evidence="1">
    <location>
        <position position="79"/>
    </location>
</feature>
<reference evidence="1" key="2">
    <citation type="journal article" date="2022" name="New Phytol.">
        <title>Evolutionary transition to the ectomycorrhizal habit in the genomes of a hyperdiverse lineage of mushroom-forming fungi.</title>
        <authorList>
            <person name="Looney B."/>
            <person name="Miyauchi S."/>
            <person name="Morin E."/>
            <person name="Drula E."/>
            <person name="Courty P.E."/>
            <person name="Kohler A."/>
            <person name="Kuo A."/>
            <person name="LaButti K."/>
            <person name="Pangilinan J."/>
            <person name="Lipzen A."/>
            <person name="Riley R."/>
            <person name="Andreopoulos W."/>
            <person name="He G."/>
            <person name="Johnson J."/>
            <person name="Nolan M."/>
            <person name="Tritt A."/>
            <person name="Barry K.W."/>
            <person name="Grigoriev I.V."/>
            <person name="Nagy L.G."/>
            <person name="Hibbett D."/>
            <person name="Henrissat B."/>
            <person name="Matheny P.B."/>
            <person name="Labbe J."/>
            <person name="Martin F.M."/>
        </authorList>
    </citation>
    <scope>NUCLEOTIDE SEQUENCE</scope>
    <source>
        <strain evidence="1">FP105234-sp</strain>
    </source>
</reference>
<evidence type="ECO:0000313" key="1">
    <source>
        <dbReference type="EMBL" id="KAI0039783.1"/>
    </source>
</evidence>
<name>A0ACB8R701_9AGAM</name>
<proteinExistence type="predicted"/>
<accession>A0ACB8R701</accession>
<evidence type="ECO:0000313" key="2">
    <source>
        <dbReference type="Proteomes" id="UP000814033"/>
    </source>
</evidence>
<sequence length="79" mass="8768">MLDIFPPEILHHIFTYACTDSGSTARALSVTSKYLADSAAPFLYRTLSLSGITDIQHALRCLSALPEPHRRVEHLMLAD</sequence>
<protein>
    <submittedName>
        <fullName evidence="1">Uncharacterized protein</fullName>
    </submittedName>
</protein>
<reference evidence="1" key="1">
    <citation type="submission" date="2021-02" db="EMBL/GenBank/DDBJ databases">
        <authorList>
            <consortium name="DOE Joint Genome Institute"/>
            <person name="Ahrendt S."/>
            <person name="Looney B.P."/>
            <person name="Miyauchi S."/>
            <person name="Morin E."/>
            <person name="Drula E."/>
            <person name="Courty P.E."/>
            <person name="Chicoki N."/>
            <person name="Fauchery L."/>
            <person name="Kohler A."/>
            <person name="Kuo A."/>
            <person name="Labutti K."/>
            <person name="Pangilinan J."/>
            <person name="Lipzen A."/>
            <person name="Riley R."/>
            <person name="Andreopoulos W."/>
            <person name="He G."/>
            <person name="Johnson J."/>
            <person name="Barry K.W."/>
            <person name="Grigoriev I.V."/>
            <person name="Nagy L."/>
            <person name="Hibbett D."/>
            <person name="Henrissat B."/>
            <person name="Matheny P.B."/>
            <person name="Labbe J."/>
            <person name="Martin F."/>
        </authorList>
    </citation>
    <scope>NUCLEOTIDE SEQUENCE</scope>
    <source>
        <strain evidence="1">FP105234-sp</strain>
    </source>
</reference>
<dbReference type="EMBL" id="MU276263">
    <property type="protein sequence ID" value="KAI0039783.1"/>
    <property type="molecule type" value="Genomic_DNA"/>
</dbReference>
<gene>
    <name evidence="1" type="ORF">FA95DRAFT_1503723</name>
</gene>
<dbReference type="Proteomes" id="UP000814033">
    <property type="component" value="Unassembled WGS sequence"/>
</dbReference>
<organism evidence="1 2">
    <name type="scientific">Auriscalpium vulgare</name>
    <dbReference type="NCBI Taxonomy" id="40419"/>
    <lineage>
        <taxon>Eukaryota</taxon>
        <taxon>Fungi</taxon>
        <taxon>Dikarya</taxon>
        <taxon>Basidiomycota</taxon>
        <taxon>Agaricomycotina</taxon>
        <taxon>Agaricomycetes</taxon>
        <taxon>Russulales</taxon>
        <taxon>Auriscalpiaceae</taxon>
        <taxon>Auriscalpium</taxon>
    </lineage>
</organism>
<comment type="caution">
    <text evidence="1">The sequence shown here is derived from an EMBL/GenBank/DDBJ whole genome shotgun (WGS) entry which is preliminary data.</text>
</comment>
<keyword evidence="2" id="KW-1185">Reference proteome</keyword>